<feature type="non-terminal residue" evidence="5">
    <location>
        <position position="304"/>
    </location>
</feature>
<accession>A0A2U1IY56</accession>
<keyword evidence="1" id="KW-0808">Transferase</keyword>
<dbReference type="EMBL" id="MBFU01000749">
    <property type="protein sequence ID" value="PVZ97713.1"/>
    <property type="molecule type" value="Genomic_DNA"/>
</dbReference>
<name>A0A2U1IY56_SMIAN</name>
<dbReference type="Gene3D" id="2.40.70.10">
    <property type="entry name" value="Acid Proteases"/>
    <property type="match status" value="1"/>
</dbReference>
<dbReference type="SUPFAM" id="SSF50630">
    <property type="entry name" value="Acid proteases"/>
    <property type="match status" value="1"/>
</dbReference>
<gene>
    <name evidence="5" type="ORF">BB558_006321</name>
</gene>
<keyword evidence="4" id="KW-0378">Hydrolase</keyword>
<dbReference type="CDD" id="cd00303">
    <property type="entry name" value="retropepsin_like"/>
    <property type="match status" value="1"/>
</dbReference>
<evidence type="ECO:0000256" key="1">
    <source>
        <dbReference type="ARBA" id="ARBA00022679"/>
    </source>
</evidence>
<comment type="caution">
    <text evidence="5">The sequence shown here is derived from an EMBL/GenBank/DDBJ whole genome shotgun (WGS) entry which is preliminary data.</text>
</comment>
<reference evidence="5 6" key="1">
    <citation type="journal article" date="2018" name="MBio">
        <title>Comparative Genomics Reveals the Core Gene Toolbox for the Fungus-Insect Symbiosis.</title>
        <authorList>
            <person name="Wang Y."/>
            <person name="Stata M."/>
            <person name="Wang W."/>
            <person name="Stajich J.E."/>
            <person name="White M.M."/>
            <person name="Moncalvo J.M."/>
        </authorList>
    </citation>
    <scope>NUCLEOTIDE SEQUENCE [LARGE SCALE GENOMIC DNA]</scope>
    <source>
        <strain evidence="5 6">AUS-126-30</strain>
    </source>
</reference>
<protein>
    <recommendedName>
        <fullName evidence="7">Aspartic peptidase DDI1-type domain-containing protein</fullName>
    </recommendedName>
</protein>
<sequence length="304" mass="34942">MDDTERFEIILEKLSDEDYNKIYYLKITTFQGILELPIEKKEKWIVGKTRPSNSFKAMDNFTEQLKNWDKGHFRSECKSFKGLNNKTKDIYSDIKIKSASSSPQTRIVPKFKKRFWNPVNLIQESHSHLPIEKVAGVYGKVSINKQKVKFQYDMGAAVSVISEKLAEKLDILGVTTDNEFIRTALCDQIKVKKTLQAQLDFGTFTTSIDLLVVSSPDKSLFLLGLDWITGLGAELECEKELINEKLCKEKRRELADLIEENKSVFAESTEQLKSAKVPKHKIELKEETPIKLKPYKLAQNLKTE</sequence>
<keyword evidence="4" id="KW-0255">Endonuclease</keyword>
<dbReference type="GO" id="GO:0004519">
    <property type="term" value="F:endonuclease activity"/>
    <property type="evidence" value="ECO:0007669"/>
    <property type="project" value="UniProtKB-KW"/>
</dbReference>
<dbReference type="InterPro" id="IPR021109">
    <property type="entry name" value="Peptidase_aspartic_dom_sf"/>
</dbReference>
<keyword evidence="3" id="KW-0540">Nuclease</keyword>
<dbReference type="GO" id="GO:0016779">
    <property type="term" value="F:nucleotidyltransferase activity"/>
    <property type="evidence" value="ECO:0007669"/>
    <property type="project" value="UniProtKB-KW"/>
</dbReference>
<evidence type="ECO:0000256" key="2">
    <source>
        <dbReference type="ARBA" id="ARBA00022695"/>
    </source>
</evidence>
<dbReference type="Pfam" id="PF13975">
    <property type="entry name" value="gag-asp_proteas"/>
    <property type="match status" value="1"/>
</dbReference>
<dbReference type="Proteomes" id="UP000245591">
    <property type="component" value="Unassembled WGS sequence"/>
</dbReference>
<dbReference type="PANTHER" id="PTHR37984:SF5">
    <property type="entry name" value="PROTEIN NYNRIN-LIKE"/>
    <property type="match status" value="1"/>
</dbReference>
<keyword evidence="2" id="KW-0548">Nucleotidyltransferase</keyword>
<dbReference type="AlphaFoldDB" id="A0A2U1IY56"/>
<evidence type="ECO:0000313" key="6">
    <source>
        <dbReference type="Proteomes" id="UP000245591"/>
    </source>
</evidence>
<keyword evidence="6" id="KW-1185">Reference proteome</keyword>
<dbReference type="InterPro" id="IPR050951">
    <property type="entry name" value="Retrovirus_Pol_polyprotein"/>
</dbReference>
<evidence type="ECO:0000256" key="4">
    <source>
        <dbReference type="ARBA" id="ARBA00022759"/>
    </source>
</evidence>
<evidence type="ECO:0000256" key="3">
    <source>
        <dbReference type="ARBA" id="ARBA00022722"/>
    </source>
</evidence>
<evidence type="ECO:0008006" key="7">
    <source>
        <dbReference type="Google" id="ProtNLM"/>
    </source>
</evidence>
<proteinExistence type="predicted"/>
<organism evidence="5 6">
    <name type="scientific">Smittium angustum</name>
    <dbReference type="NCBI Taxonomy" id="133377"/>
    <lineage>
        <taxon>Eukaryota</taxon>
        <taxon>Fungi</taxon>
        <taxon>Fungi incertae sedis</taxon>
        <taxon>Zoopagomycota</taxon>
        <taxon>Kickxellomycotina</taxon>
        <taxon>Harpellomycetes</taxon>
        <taxon>Harpellales</taxon>
        <taxon>Legeriomycetaceae</taxon>
        <taxon>Smittium</taxon>
    </lineage>
</organism>
<dbReference type="PANTHER" id="PTHR37984">
    <property type="entry name" value="PROTEIN CBG26694"/>
    <property type="match status" value="1"/>
</dbReference>
<evidence type="ECO:0000313" key="5">
    <source>
        <dbReference type="EMBL" id="PVZ97713.1"/>
    </source>
</evidence>